<accession>K5UKR2</accession>
<organism evidence="3 4">
    <name type="scientific">Phanerochaete carnosa (strain HHB-10118-sp)</name>
    <name type="common">White-rot fungus</name>
    <name type="synonym">Peniophora carnosa</name>
    <dbReference type="NCBI Taxonomy" id="650164"/>
    <lineage>
        <taxon>Eukaryota</taxon>
        <taxon>Fungi</taxon>
        <taxon>Dikarya</taxon>
        <taxon>Basidiomycota</taxon>
        <taxon>Agaricomycotina</taxon>
        <taxon>Agaricomycetes</taxon>
        <taxon>Polyporales</taxon>
        <taxon>Phanerochaetaceae</taxon>
        <taxon>Phanerochaete</taxon>
    </lineage>
</organism>
<sequence length="75" mass="7669">MLGRCIFLTATVLVTHSDELAPFRVSLKNGGSAVADVLSLSPSTISLALVVAHDGSTTGPPLPQCASRGSCKDET</sequence>
<dbReference type="GeneID" id="18918934"/>
<keyword evidence="4" id="KW-1185">Reference proteome</keyword>
<dbReference type="InParanoid" id="K5UKR2"/>
<dbReference type="KEGG" id="pco:PHACADRAFT_264856"/>
<feature type="signal peptide" evidence="2">
    <location>
        <begin position="1"/>
        <end position="17"/>
    </location>
</feature>
<evidence type="ECO:0000256" key="1">
    <source>
        <dbReference type="SAM" id="MobiDB-lite"/>
    </source>
</evidence>
<keyword evidence="2" id="KW-0732">Signal</keyword>
<gene>
    <name evidence="3" type="ORF">PHACADRAFT_264856</name>
</gene>
<dbReference type="EMBL" id="JH930479">
    <property type="protein sequence ID" value="EKM50236.1"/>
    <property type="molecule type" value="Genomic_DNA"/>
</dbReference>
<protein>
    <recommendedName>
        <fullName evidence="5">Secreted protein</fullName>
    </recommendedName>
</protein>
<evidence type="ECO:0008006" key="5">
    <source>
        <dbReference type="Google" id="ProtNLM"/>
    </source>
</evidence>
<proteinExistence type="predicted"/>
<evidence type="ECO:0000313" key="4">
    <source>
        <dbReference type="Proteomes" id="UP000008370"/>
    </source>
</evidence>
<dbReference type="HOGENOM" id="CLU_2671857_0_0_1"/>
<name>K5UKR2_PHACS</name>
<dbReference type="Proteomes" id="UP000008370">
    <property type="component" value="Unassembled WGS sequence"/>
</dbReference>
<evidence type="ECO:0000256" key="2">
    <source>
        <dbReference type="SAM" id="SignalP"/>
    </source>
</evidence>
<feature type="region of interest" description="Disordered" evidence="1">
    <location>
        <begin position="55"/>
        <end position="75"/>
    </location>
</feature>
<dbReference type="RefSeq" id="XP_007401423.1">
    <property type="nucleotide sequence ID" value="XM_007401361.1"/>
</dbReference>
<reference evidence="3 4" key="1">
    <citation type="journal article" date="2012" name="BMC Genomics">
        <title>Comparative genomics of the white-rot fungi, Phanerochaete carnosa and P. chrysosporium, to elucidate the genetic basis of the distinct wood types they colonize.</title>
        <authorList>
            <person name="Suzuki H."/>
            <person name="MacDonald J."/>
            <person name="Syed K."/>
            <person name="Salamov A."/>
            <person name="Hori C."/>
            <person name="Aerts A."/>
            <person name="Henrissat B."/>
            <person name="Wiebenga A."/>
            <person name="vanKuyk P.A."/>
            <person name="Barry K."/>
            <person name="Lindquist E."/>
            <person name="LaButti K."/>
            <person name="Lapidus A."/>
            <person name="Lucas S."/>
            <person name="Coutinho P."/>
            <person name="Gong Y."/>
            <person name="Samejima M."/>
            <person name="Mahadevan R."/>
            <person name="Abou-Zaid M."/>
            <person name="de Vries R.P."/>
            <person name="Igarashi K."/>
            <person name="Yadav J.S."/>
            <person name="Grigoriev I.V."/>
            <person name="Master E.R."/>
        </authorList>
    </citation>
    <scope>NUCLEOTIDE SEQUENCE [LARGE SCALE GENOMIC DNA]</scope>
    <source>
        <strain evidence="3 4">HHB-10118-sp</strain>
    </source>
</reference>
<dbReference type="AlphaFoldDB" id="K5UKR2"/>
<feature type="chain" id="PRO_5003883959" description="Secreted protein" evidence="2">
    <location>
        <begin position="18"/>
        <end position="75"/>
    </location>
</feature>
<evidence type="ECO:0000313" key="3">
    <source>
        <dbReference type="EMBL" id="EKM50236.1"/>
    </source>
</evidence>